<sequence length="48" mass="5552">MVLAFLNRISFLDLDLSRYFPCFLSGNLLICDSCFHIICGFQYYTSCS</sequence>
<accession>A0A2P2Q0Z7</accession>
<name>A0A2P2Q0Z7_RHIMU</name>
<reference evidence="1" key="1">
    <citation type="submission" date="2018-02" db="EMBL/GenBank/DDBJ databases">
        <title>Rhizophora mucronata_Transcriptome.</title>
        <authorList>
            <person name="Meera S.P."/>
            <person name="Sreeshan A."/>
            <person name="Augustine A."/>
        </authorList>
    </citation>
    <scope>NUCLEOTIDE SEQUENCE</scope>
    <source>
        <tissue evidence="1">Leaf</tissue>
    </source>
</reference>
<evidence type="ECO:0000313" key="1">
    <source>
        <dbReference type="EMBL" id="MBX60638.1"/>
    </source>
</evidence>
<dbReference type="AlphaFoldDB" id="A0A2P2Q0Z7"/>
<proteinExistence type="predicted"/>
<protein>
    <submittedName>
        <fullName evidence="1">Uncharacterized protein</fullName>
    </submittedName>
</protein>
<organism evidence="1">
    <name type="scientific">Rhizophora mucronata</name>
    <name type="common">Asiatic mangrove</name>
    <dbReference type="NCBI Taxonomy" id="61149"/>
    <lineage>
        <taxon>Eukaryota</taxon>
        <taxon>Viridiplantae</taxon>
        <taxon>Streptophyta</taxon>
        <taxon>Embryophyta</taxon>
        <taxon>Tracheophyta</taxon>
        <taxon>Spermatophyta</taxon>
        <taxon>Magnoliopsida</taxon>
        <taxon>eudicotyledons</taxon>
        <taxon>Gunneridae</taxon>
        <taxon>Pentapetalae</taxon>
        <taxon>rosids</taxon>
        <taxon>fabids</taxon>
        <taxon>Malpighiales</taxon>
        <taxon>Rhizophoraceae</taxon>
        <taxon>Rhizophora</taxon>
    </lineage>
</organism>
<dbReference type="EMBL" id="GGEC01080154">
    <property type="protein sequence ID" value="MBX60638.1"/>
    <property type="molecule type" value="Transcribed_RNA"/>
</dbReference>